<protein>
    <recommendedName>
        <fullName evidence="5">C2 domain-containing protein</fullName>
    </recommendedName>
</protein>
<feature type="compositionally biased region" description="Polar residues" evidence="4">
    <location>
        <begin position="161"/>
        <end position="187"/>
    </location>
</feature>
<feature type="region of interest" description="Disordered" evidence="4">
    <location>
        <begin position="37"/>
        <end position="70"/>
    </location>
</feature>
<dbReference type="GO" id="GO:0005886">
    <property type="term" value="C:plasma membrane"/>
    <property type="evidence" value="ECO:0007669"/>
    <property type="project" value="TreeGrafter"/>
</dbReference>
<feature type="compositionally biased region" description="Basic and acidic residues" evidence="4">
    <location>
        <begin position="509"/>
        <end position="527"/>
    </location>
</feature>
<name>A0A9N9RY46_9DIPT</name>
<feature type="compositionally biased region" description="Low complexity" evidence="4">
    <location>
        <begin position="2567"/>
        <end position="2578"/>
    </location>
</feature>
<dbReference type="GO" id="GO:0006887">
    <property type="term" value="P:exocytosis"/>
    <property type="evidence" value="ECO:0007669"/>
    <property type="project" value="TreeGrafter"/>
</dbReference>
<accession>A0A9N9RY46</accession>
<keyword evidence="2" id="KW-0677">Repeat</keyword>
<feature type="region of interest" description="Disordered" evidence="4">
    <location>
        <begin position="1935"/>
        <end position="2141"/>
    </location>
</feature>
<feature type="compositionally biased region" description="Polar residues" evidence="4">
    <location>
        <begin position="2636"/>
        <end position="2682"/>
    </location>
</feature>
<feature type="region of interest" description="Disordered" evidence="4">
    <location>
        <begin position="2234"/>
        <end position="2259"/>
    </location>
</feature>
<feature type="domain" description="C2" evidence="5">
    <location>
        <begin position="2728"/>
        <end position="2850"/>
    </location>
</feature>
<dbReference type="InterPro" id="IPR035892">
    <property type="entry name" value="C2_domain_sf"/>
</dbReference>
<feature type="compositionally biased region" description="Basic and acidic residues" evidence="4">
    <location>
        <begin position="2030"/>
        <end position="2044"/>
    </location>
</feature>
<feature type="region of interest" description="Disordered" evidence="4">
    <location>
        <begin position="449"/>
        <end position="559"/>
    </location>
</feature>
<evidence type="ECO:0000256" key="4">
    <source>
        <dbReference type="SAM" id="MobiDB-lite"/>
    </source>
</evidence>
<feature type="compositionally biased region" description="Polar residues" evidence="4">
    <location>
        <begin position="2549"/>
        <end position="2561"/>
    </location>
</feature>
<dbReference type="Proteomes" id="UP001153620">
    <property type="component" value="Chromosome 3"/>
</dbReference>
<feature type="compositionally biased region" description="Basic and acidic residues" evidence="4">
    <location>
        <begin position="2402"/>
        <end position="2416"/>
    </location>
</feature>
<feature type="compositionally biased region" description="Low complexity" evidence="4">
    <location>
        <begin position="1242"/>
        <end position="1254"/>
    </location>
</feature>
<dbReference type="CDD" id="cd08521">
    <property type="entry name" value="C2A_SLP"/>
    <property type="match status" value="1"/>
</dbReference>
<dbReference type="InterPro" id="IPR043567">
    <property type="entry name" value="SYTL1-5_C2B"/>
</dbReference>
<feature type="compositionally biased region" description="Basic residues" evidence="4">
    <location>
        <begin position="1959"/>
        <end position="1970"/>
    </location>
</feature>
<organism evidence="6 7">
    <name type="scientific">Chironomus riparius</name>
    <dbReference type="NCBI Taxonomy" id="315576"/>
    <lineage>
        <taxon>Eukaryota</taxon>
        <taxon>Metazoa</taxon>
        <taxon>Ecdysozoa</taxon>
        <taxon>Arthropoda</taxon>
        <taxon>Hexapoda</taxon>
        <taxon>Insecta</taxon>
        <taxon>Pterygota</taxon>
        <taxon>Neoptera</taxon>
        <taxon>Endopterygota</taxon>
        <taxon>Diptera</taxon>
        <taxon>Nematocera</taxon>
        <taxon>Chironomoidea</taxon>
        <taxon>Chironomidae</taxon>
        <taxon>Chironominae</taxon>
        <taxon>Chironomus</taxon>
    </lineage>
</organism>
<evidence type="ECO:0000259" key="5">
    <source>
        <dbReference type="PROSITE" id="PS50004"/>
    </source>
</evidence>
<gene>
    <name evidence="6" type="ORF">CHIRRI_LOCUS10326</name>
</gene>
<dbReference type="OrthoDB" id="195679at2759"/>
<reference evidence="6" key="2">
    <citation type="submission" date="2022-10" db="EMBL/GenBank/DDBJ databases">
        <authorList>
            <consortium name="ENA_rothamsted_submissions"/>
            <consortium name="culmorum"/>
            <person name="King R."/>
        </authorList>
    </citation>
    <scope>NUCLEOTIDE SEQUENCE</scope>
</reference>
<feature type="region of interest" description="Disordered" evidence="4">
    <location>
        <begin position="2501"/>
        <end position="2578"/>
    </location>
</feature>
<feature type="compositionally biased region" description="Polar residues" evidence="4">
    <location>
        <begin position="2125"/>
        <end position="2138"/>
    </location>
</feature>
<evidence type="ECO:0000256" key="3">
    <source>
        <dbReference type="ARBA" id="ARBA00023136"/>
    </source>
</evidence>
<dbReference type="Pfam" id="PF00168">
    <property type="entry name" value="C2"/>
    <property type="match status" value="2"/>
</dbReference>
<feature type="region of interest" description="Disordered" evidence="4">
    <location>
        <begin position="2636"/>
        <end position="2683"/>
    </location>
</feature>
<feature type="compositionally biased region" description="Low complexity" evidence="4">
    <location>
        <begin position="2539"/>
        <end position="2548"/>
    </location>
</feature>
<feature type="compositionally biased region" description="Polar residues" evidence="4">
    <location>
        <begin position="208"/>
        <end position="239"/>
    </location>
</feature>
<feature type="compositionally biased region" description="Polar residues" evidence="4">
    <location>
        <begin position="2353"/>
        <end position="2363"/>
    </location>
</feature>
<dbReference type="SMART" id="SM00239">
    <property type="entry name" value="C2"/>
    <property type="match status" value="2"/>
</dbReference>
<feature type="compositionally biased region" description="Basic and acidic residues" evidence="4">
    <location>
        <begin position="2011"/>
        <end position="2022"/>
    </location>
</feature>
<dbReference type="SUPFAM" id="SSF49562">
    <property type="entry name" value="C2 domain (Calcium/lipid-binding domain, CaLB)"/>
    <property type="match status" value="2"/>
</dbReference>
<evidence type="ECO:0000256" key="2">
    <source>
        <dbReference type="ARBA" id="ARBA00022737"/>
    </source>
</evidence>
<feature type="region of interest" description="Disordered" evidence="4">
    <location>
        <begin position="1139"/>
        <end position="1172"/>
    </location>
</feature>
<dbReference type="PROSITE" id="PS50004">
    <property type="entry name" value="C2"/>
    <property type="match status" value="2"/>
</dbReference>
<feature type="compositionally biased region" description="Acidic residues" evidence="4">
    <location>
        <begin position="1255"/>
        <end position="1268"/>
    </location>
</feature>
<dbReference type="FunFam" id="2.60.40.150:FF:000006">
    <property type="entry name" value="Synaptotagmin-like 5, isoform CRA_a"/>
    <property type="match status" value="1"/>
</dbReference>
<keyword evidence="7" id="KW-1185">Reference proteome</keyword>
<dbReference type="Gene3D" id="2.60.40.150">
    <property type="entry name" value="C2 domain"/>
    <property type="match status" value="2"/>
</dbReference>
<feature type="compositionally biased region" description="Polar residues" evidence="4">
    <location>
        <begin position="106"/>
        <end position="137"/>
    </location>
</feature>
<feature type="region of interest" description="Disordered" evidence="4">
    <location>
        <begin position="2353"/>
        <end position="2416"/>
    </location>
</feature>
<dbReference type="EMBL" id="OU895879">
    <property type="protein sequence ID" value="CAG9807477.1"/>
    <property type="molecule type" value="Genomic_DNA"/>
</dbReference>
<dbReference type="PANTHER" id="PTHR45716">
    <property type="entry name" value="BITESIZE, ISOFORM I"/>
    <property type="match status" value="1"/>
</dbReference>
<reference evidence="6" key="1">
    <citation type="submission" date="2022-01" db="EMBL/GenBank/DDBJ databases">
        <authorList>
            <person name="King R."/>
        </authorList>
    </citation>
    <scope>NUCLEOTIDE SEQUENCE</scope>
</reference>
<dbReference type="GO" id="GO:0070382">
    <property type="term" value="C:exocytic vesicle"/>
    <property type="evidence" value="ECO:0007669"/>
    <property type="project" value="TreeGrafter"/>
</dbReference>
<feature type="compositionally biased region" description="Polar residues" evidence="4">
    <location>
        <begin position="1792"/>
        <end position="1809"/>
    </location>
</feature>
<dbReference type="PANTHER" id="PTHR45716:SF2">
    <property type="entry name" value="BITESIZE, ISOFORM I"/>
    <property type="match status" value="1"/>
</dbReference>
<dbReference type="GO" id="GO:0042043">
    <property type="term" value="F:neurexin family protein binding"/>
    <property type="evidence" value="ECO:0007669"/>
    <property type="project" value="TreeGrafter"/>
</dbReference>
<feature type="region of interest" description="Disordered" evidence="4">
    <location>
        <begin position="1547"/>
        <end position="1571"/>
    </location>
</feature>
<keyword evidence="3" id="KW-0472">Membrane</keyword>
<feature type="region of interest" description="Disordered" evidence="4">
    <location>
        <begin position="1780"/>
        <end position="1811"/>
    </location>
</feature>
<evidence type="ECO:0000256" key="1">
    <source>
        <dbReference type="ARBA" id="ARBA00004370"/>
    </source>
</evidence>
<feature type="compositionally biased region" description="Acidic residues" evidence="4">
    <location>
        <begin position="2046"/>
        <end position="2059"/>
    </location>
</feature>
<sequence>MNSQNIQTPPRRSSIIQPGYIPTADIIRKSISRSWTISNPEEDQIPNGKNGVDPRIVHPNLNSHEPSSYPNLIRLNKSPYNSNMDFNNSDNYERTPPTQRRILRQSTLPNPDSNLHSSNLKIPSPTIQMSPQYSPYHTDNENEPENETTSVPIPGQRYQIRRQSTLPCKQNELQSSKFLSTSPSRSYCRSPDPSADSEHTSRYPPFVRQSTFPSNNGTTEYHQRQLPTSPNRLSVNKSPESCGENGAVSPRRFMRQTTLPNPDQHVKLLPTSPPKKSPQFIKRSPEFQRQNTISNPEGMSTLSVHGPKFLPISPRQKQNFLFPQPAPRTFLSQQHFPTMNEDQPVTVQPQHPQSKMIKVRSHSNEEYSFSRTLLPPSQQEGRRLLPEIPNRARSPSRLVRQDHVKDEGEKRSPISKTFAEANQTLNEEYEESTIYETQYTTDITSTFHFESQTRKTPHNIRSTDSYLNDSSSEYCTPEDYIKQAQKNRNRRRKSRELPDPEVIISSTDEDCRRPKPETMRSVSEDACPKPMKTLPRRSFSQPENQTQKKLDSPQLPSPKLLSQNKISLKKADELQPDKVDAAQSSVPKKPVYRFPKMLEMRGDSKSFDAVVRQLIKTENKENEDKSQSMDDNLFSDKKEHKTTLNEAEIQNAVEQAAGLFKKVVLQRRNEKKPREDGEMISTTFAGKRSEENSETEMRFPIVDSDDYRLVFISSDSSEKEDDYDDSSSTTSSIATKCSIIFDECDWDYFEPSITTSTSAAATTAKTLLKDFTSTNMSPFSSPYSYRRRFNSSPLSSPLSCRRGLSESPLSMRKYRESDTGTDEEILNFESSSPTSSEGFLPIEYLKVLKKSHKCATSKKNVCKCGKSPHYVAIPVPILVPMDTFRNWNNVNNPDLLQLLNNTSTFIHQHQQNSSGQSSDVTNTSTENVMKESVKVATTAAQYQQVMGEKLPEKDEEKEKKRQKIGDVSITSNIISSNSSTIQSRRSSRNLQQTTATFYDNECDNTNDNNYIKGQQLNHKGALSKIRKSENRDIIVEKVNNNSDNTFGSCNTITHLNETIKITSKHEAHTCDKSAILNGVSAKPYTNNNLIKLAASSCSSNAIQSTSLSGTMITVGKLKKTLENGTDNDEGYLISENAFSSSSDGESCDEDDVKNNNNNNAGPSKSVQRSYDVAGSAQVENILETIPNVSSDADSSNREDDVTSGSGATDSEDTGIDDRRSKSKRFTKVFVVNKNIDNSETDSCSSVNAALSTSSSEEEEDMFDNDTDTDGIKLNYMKPLDVDQIDHENTSEQEIVLNYFKFIDDDDDDDDYNVDNISDDKNIVLNSIKSINDNELIVVNQYTDKVHDENKNSRECEKVNGNSDDKNKSNLPSNRDECANQVIAEFDEIVSNCDSLEPKKNNNKTDGEFQMDSMDVIMNNLNLSDDKKCNLAPIVSCNLSMILNGSYDKRNVATSDVKTSSTKEEVEKVLKKIESPLNPSLNDDRDDGERIRESHDTTLSTESDLQTSTVVVEINENNDNVPQAIKTSLHTYMDMLNASSALTLPNDQFEQQQQQHSPTDTGNSNTTMENNSSVKQNVNEEIAIAQELLNTENALVSSQRFNSTDGNGKFTSLVMITQQDNANNNNYAMDTTSSETHVSVITSDTTKIITANSSSRDSIVVQHRNWQPRDLLSSGTSVKSKIGFYEENINKVKEKPSLKIRNAPNSEKLTGNIENENEINCNDLDVDEYDDDMKNNEVMAPKCEKNKNKNSDDVKVITDQKTLSNVVYQEDGLADDDSWVEEVSQHDEEEFPTTETGSDFDSSDEMSLSNGMDREEELRGYNRVSIDFTLHTIVEESCEESEYESSDRRSQRLNASELEKYFFFGLGDGNNQTSSISSNAIIIDDHDESPSETSSICSEGLDSLNTADDNPADCGQLASSRLEKYFLSGFMGFQNDGNGDTDGSGSVGSDSEGRPSPEQRRKKLVRARGTGRSHSSSLDNLLAKEESQENQNDSHQQESDNSSETTDNCDDPFDKTENHSDTVKRKKKVKKPETDDTGNTKKTPEVEIVDPSDESDEDDENGRKTPQPEFLMPANSNLVQSRKQHSRDSGFIGSNDDLLKSDGQKSPETKTELEEIEEENREAEQPTINEKPTTASTNLMRKDSFNAWSSDEETNLMMSKMRQFFKSLVAANANNKRNTASNDVVTAGTPKSKQRQRPPQLVYFENELTRLMKTVPGIKDEQVKELVEYFSSEDTWSDSYDSSDYTSSDKESAGKKSSKIQQQISASCQEIIEKFDSTSRIAQHDEEGDMGDGGVLEEGINKETAFVYQKLVASITKIADEKPPNNITNSPPIIAKVMHHIGSRLVALMHEVSSGDSMKSNSPKQTRHHRRLQGKISATTTDDDSTSESNFEDPTLNNLPRSKSHDLLLDGKPTQDHLTTEEHASDYDRFSWRGSFESALLTNCDSRNKLSALENSSSAMSILAAKRRSAGDLLFTPKSLSREQLDRVRSCGSIGGVDHDIENSKLWESTQSQESSRKRNGIIEDDTDESSDNDHHRLTTTRSTLPRSLQMSTITASTTNSLPRLPTSSSNIQSSSSSSGAIQKAQSVYQFLQNNVKSARYRAPGFNRPLTAPKRAVSAPGLQPFITRRDRRNKVQSLTMDEQNTPEHTSSPVIGTKNIGNTLTPSHKTVSPSSPATDPWPSQSDEDIDRLVAMHQNRHNSLSSLGLRSDSMASVYSGAGEGRYGTVQVKGMVEFGMQYNYKQCALEIHVKQCKDLAAVDTKRNRSDPYVKVYLLPDKTKSGKRKTKVKKHTLNPVFDEVLRFYMSLSSLESRTLWLTVWHSDMFGRNDFLGEVMISLQNKVFDNPLPQWYQLEERSEPFEDVTTYRGDIIVGLKFIPGNESSSSSHSHGLSLRKFSIKSNSSASSSGNNNGSSVSTTCSKNTKGSLHVLVKEAKHLSPVKANGNCDAFCKSYLLPDKNRSSKQKTQVIKRSTSPQWNYTFVYEDLTLADLSERALELTIWDHDRLASNEFLGGVRFSLGTGKHYGRPAEWNDANGKELTLWQAMINRPNFWVEGCLALRSSLENRLGS</sequence>
<feature type="compositionally biased region" description="Polar residues" evidence="4">
    <location>
        <begin position="60"/>
        <end position="70"/>
    </location>
</feature>
<feature type="compositionally biased region" description="Basic and acidic residues" evidence="4">
    <location>
        <begin position="2096"/>
        <end position="2112"/>
    </location>
</feature>
<feature type="compositionally biased region" description="Polar residues" evidence="4">
    <location>
        <begin position="459"/>
        <end position="474"/>
    </location>
</feature>
<dbReference type="InterPro" id="IPR000008">
    <property type="entry name" value="C2_dom"/>
</dbReference>
<feature type="region of interest" description="Disordered" evidence="4">
    <location>
        <begin position="2178"/>
        <end position="2197"/>
    </location>
</feature>
<evidence type="ECO:0000313" key="6">
    <source>
        <dbReference type="EMBL" id="CAG9807477.1"/>
    </source>
</evidence>
<feature type="domain" description="C2" evidence="5">
    <location>
        <begin position="2905"/>
        <end position="3031"/>
    </location>
</feature>
<evidence type="ECO:0000313" key="7">
    <source>
        <dbReference type="Proteomes" id="UP001153620"/>
    </source>
</evidence>
<feature type="compositionally biased region" description="Basic residues" evidence="4">
    <location>
        <begin position="485"/>
        <end position="494"/>
    </location>
</feature>
<feature type="region of interest" description="Disordered" evidence="4">
    <location>
        <begin position="386"/>
        <end position="418"/>
    </location>
</feature>
<feature type="compositionally biased region" description="Low complexity" evidence="4">
    <location>
        <begin position="2234"/>
        <end position="2245"/>
    </location>
</feature>
<comment type="subcellular location">
    <subcellularLocation>
        <location evidence="1">Membrane</location>
    </subcellularLocation>
</comment>
<feature type="region of interest" description="Disordered" evidence="4">
    <location>
        <begin position="106"/>
        <end position="280"/>
    </location>
</feature>
<feature type="region of interest" description="Disordered" evidence="4">
    <location>
        <begin position="1239"/>
        <end position="1269"/>
    </location>
</feature>
<feature type="region of interest" description="Disordered" evidence="4">
    <location>
        <begin position="1185"/>
        <end position="1218"/>
    </location>
</feature>
<feature type="compositionally biased region" description="Basic and acidic residues" evidence="4">
    <location>
        <begin position="399"/>
        <end position="412"/>
    </location>
</feature>
<dbReference type="CDD" id="cd04020">
    <property type="entry name" value="C2B_SLP_1-2-3-4"/>
    <property type="match status" value="1"/>
</dbReference>
<proteinExistence type="predicted"/>
<feature type="region of interest" description="Disordered" evidence="4">
    <location>
        <begin position="1346"/>
        <end position="1373"/>
    </location>
</feature>
<feature type="compositionally biased region" description="Polar residues" evidence="4">
    <location>
        <begin position="1988"/>
        <end position="2005"/>
    </location>
</feature>